<dbReference type="EMBL" id="GGEC01087394">
    <property type="protein sequence ID" value="MBX67878.1"/>
    <property type="molecule type" value="Transcribed_RNA"/>
</dbReference>
<dbReference type="GO" id="GO:0010115">
    <property type="term" value="P:regulation of abscisic acid biosynthetic process"/>
    <property type="evidence" value="ECO:0007669"/>
    <property type="project" value="InterPro"/>
</dbReference>
<evidence type="ECO:0000256" key="1">
    <source>
        <dbReference type="SAM" id="MobiDB-lite"/>
    </source>
</evidence>
<dbReference type="PANTHER" id="PTHR35098:SF1">
    <property type="entry name" value="NODULIN-RELATED PROTEIN 2"/>
    <property type="match status" value="1"/>
</dbReference>
<organism evidence="2">
    <name type="scientific">Rhizophora mucronata</name>
    <name type="common">Asiatic mangrove</name>
    <dbReference type="NCBI Taxonomy" id="61149"/>
    <lineage>
        <taxon>Eukaryota</taxon>
        <taxon>Viridiplantae</taxon>
        <taxon>Streptophyta</taxon>
        <taxon>Embryophyta</taxon>
        <taxon>Tracheophyta</taxon>
        <taxon>Spermatophyta</taxon>
        <taxon>Magnoliopsida</taxon>
        <taxon>eudicotyledons</taxon>
        <taxon>Gunneridae</taxon>
        <taxon>Pentapetalae</taxon>
        <taxon>rosids</taxon>
        <taxon>fabids</taxon>
        <taxon>Malpighiales</taxon>
        <taxon>Rhizophoraceae</taxon>
        <taxon>Rhizophora</taxon>
    </lineage>
</organism>
<accession>A0A2P2QLN5</accession>
<dbReference type="GO" id="GO:0009408">
    <property type="term" value="P:response to heat"/>
    <property type="evidence" value="ECO:0007669"/>
    <property type="project" value="InterPro"/>
</dbReference>
<feature type="compositionally biased region" description="Polar residues" evidence="1">
    <location>
        <begin position="58"/>
        <end position="68"/>
    </location>
</feature>
<feature type="compositionally biased region" description="Polar residues" evidence="1">
    <location>
        <begin position="130"/>
        <end position="142"/>
    </location>
</feature>
<reference evidence="2" key="1">
    <citation type="submission" date="2018-02" db="EMBL/GenBank/DDBJ databases">
        <title>Rhizophora mucronata_Transcriptome.</title>
        <authorList>
            <person name="Meera S.P."/>
            <person name="Sreeshan A."/>
            <person name="Augustine A."/>
        </authorList>
    </citation>
    <scope>NUCLEOTIDE SEQUENCE</scope>
    <source>
        <tissue evidence="2">Leaf</tissue>
    </source>
</reference>
<dbReference type="InterPro" id="IPR040294">
    <property type="entry name" value="Nodulin-rel_1/2"/>
</dbReference>
<name>A0A2P2QLN5_RHIMU</name>
<feature type="region of interest" description="Disordered" evidence="1">
    <location>
        <begin position="24"/>
        <end position="68"/>
    </location>
</feature>
<dbReference type="PANTHER" id="PTHR35098">
    <property type="entry name" value="EXPRESSED PROTEIN"/>
    <property type="match status" value="1"/>
</dbReference>
<dbReference type="AlphaFoldDB" id="A0A2P2QLN5"/>
<evidence type="ECO:0000313" key="2">
    <source>
        <dbReference type="EMBL" id="MBX67878.1"/>
    </source>
</evidence>
<protein>
    <submittedName>
        <fullName evidence="2">Uncharacterized protein MANES_01G030100</fullName>
    </submittedName>
</protein>
<feature type="region of interest" description="Disordered" evidence="1">
    <location>
        <begin position="130"/>
        <end position="171"/>
    </location>
</feature>
<sequence length="182" mass="19586">MGFHRCIYLQLFGAPLSKCSLKRLSQSQSDKKTKGKKNLQVSPLRPHFPRVSMDKPSKQNQPTSTDLFSSAKLVAEAAQATLSHETDKVDRGKVAGAAADLLGAASQYGKLEEKGMGGYVDKAKDYLHQYGSSHSTPITTTGLEDCEADTKQSPPPDASGDNKQSEGGGYGDYLKIAQGFMK</sequence>
<proteinExistence type="predicted"/>